<dbReference type="EMBL" id="JAPDRQ010000081">
    <property type="protein sequence ID" value="KAJ9656227.1"/>
    <property type="molecule type" value="Genomic_DNA"/>
</dbReference>
<accession>A0ACC3A737</accession>
<comment type="caution">
    <text evidence="1">The sequence shown here is derived from an EMBL/GenBank/DDBJ whole genome shotgun (WGS) entry which is preliminary data.</text>
</comment>
<protein>
    <submittedName>
        <fullName evidence="1">Uncharacterized protein</fullName>
    </submittedName>
</protein>
<evidence type="ECO:0000313" key="2">
    <source>
        <dbReference type="Proteomes" id="UP001172386"/>
    </source>
</evidence>
<dbReference type="Proteomes" id="UP001172386">
    <property type="component" value="Unassembled WGS sequence"/>
</dbReference>
<reference evidence="1" key="1">
    <citation type="submission" date="2022-10" db="EMBL/GenBank/DDBJ databases">
        <title>Culturing micro-colonial fungi from biological soil crusts in the Mojave desert and describing Neophaeococcomyces mojavensis, and introducing the new genera and species Taxawa tesnikishii.</title>
        <authorList>
            <person name="Kurbessoian T."/>
            <person name="Stajich J.E."/>
        </authorList>
    </citation>
    <scope>NUCLEOTIDE SEQUENCE</scope>
    <source>
        <strain evidence="1">JES_112</strain>
    </source>
</reference>
<keyword evidence="2" id="KW-1185">Reference proteome</keyword>
<organism evidence="1 2">
    <name type="scientific">Neophaeococcomyces mojaviensis</name>
    <dbReference type="NCBI Taxonomy" id="3383035"/>
    <lineage>
        <taxon>Eukaryota</taxon>
        <taxon>Fungi</taxon>
        <taxon>Dikarya</taxon>
        <taxon>Ascomycota</taxon>
        <taxon>Pezizomycotina</taxon>
        <taxon>Eurotiomycetes</taxon>
        <taxon>Chaetothyriomycetidae</taxon>
        <taxon>Chaetothyriales</taxon>
        <taxon>Chaetothyriales incertae sedis</taxon>
        <taxon>Neophaeococcomyces</taxon>
    </lineage>
</organism>
<sequence length="214" mass="23470">MLFKSPIVFLLAAYMSIVYGLLYLLFTTITSVFEGQYGFSSQITGLAYLGIDIGFLTGLAVVGLTSDKIVIHLTRKNGGKFENEMRLPAMVFHACFIPISFFWYGWSADKKAHWIVPIVGMVSFSFGTIGIFLPIQTYLIDCFTIYAASAVAALTASRSLVGVLLPLAGGPMYKSLGLGWGNSILGFIALACIPIPVFFSKYGKKTRERYPLKL</sequence>
<gene>
    <name evidence="1" type="ORF">H2198_005078</name>
</gene>
<name>A0ACC3A737_9EURO</name>
<evidence type="ECO:0000313" key="1">
    <source>
        <dbReference type="EMBL" id="KAJ9656227.1"/>
    </source>
</evidence>
<proteinExistence type="predicted"/>